<accession>A0A832TP78</accession>
<dbReference type="EMBL" id="DUJO01000006">
    <property type="protein sequence ID" value="HII73093.1"/>
    <property type="molecule type" value="Genomic_DNA"/>
</dbReference>
<dbReference type="Pfam" id="PF13240">
    <property type="entry name" value="Zn_Ribbon_1"/>
    <property type="match status" value="1"/>
</dbReference>
<feature type="transmembrane region" description="Helical" evidence="1">
    <location>
        <begin position="71"/>
        <end position="87"/>
    </location>
</feature>
<dbReference type="InterPro" id="IPR026870">
    <property type="entry name" value="Zinc_ribbon_dom"/>
</dbReference>
<dbReference type="RefSeq" id="WP_010979735.1">
    <property type="nucleotide sequence ID" value="NZ_BAABQO010000006.1"/>
</dbReference>
<comment type="caution">
    <text evidence="3">The sequence shown here is derived from an EMBL/GenBank/DDBJ whole genome shotgun (WGS) entry which is preliminary data.</text>
</comment>
<keyword evidence="1" id="KW-1133">Transmembrane helix</keyword>
<proteinExistence type="predicted"/>
<feature type="transmembrane region" description="Helical" evidence="1">
    <location>
        <begin position="47"/>
        <end position="65"/>
    </location>
</feature>
<name>A0A832TP78_9CREN</name>
<dbReference type="InterPro" id="IPR038587">
    <property type="entry name" value="Ribosomal_eL40_sf"/>
</dbReference>
<sequence>MKKCPRCGYENPDNAEFCEKCHYPLFEIRNLSINEVTETKERLKIVVFYYLLFASIFYIISILGFSIFPQYMSIINAIATIFLSLAIYESKVKWYYYFVNLSSLGLFLISKQPLVGYVIFSFSGIIISDYMRVIYNIEKDEIFRISFLILTIGYLGGLLFTILYNMIIAGYLVAVMESGKRIMEKGKAKNNLSSSKD</sequence>
<evidence type="ECO:0000313" key="3">
    <source>
        <dbReference type="EMBL" id="HII73093.1"/>
    </source>
</evidence>
<protein>
    <submittedName>
        <fullName evidence="3">Zinc-ribbon domain-containing protein</fullName>
    </submittedName>
</protein>
<dbReference type="GeneID" id="1459721"/>
<keyword evidence="1" id="KW-0472">Membrane</keyword>
<evidence type="ECO:0000313" key="4">
    <source>
        <dbReference type="Proteomes" id="UP000646844"/>
    </source>
</evidence>
<gene>
    <name evidence="3" type="ORF">HA332_01505</name>
</gene>
<keyword evidence="1" id="KW-0812">Transmembrane</keyword>
<dbReference type="Gene3D" id="4.10.1060.50">
    <property type="match status" value="1"/>
</dbReference>
<feature type="transmembrane region" description="Helical" evidence="1">
    <location>
        <begin position="116"/>
        <end position="135"/>
    </location>
</feature>
<evidence type="ECO:0000256" key="1">
    <source>
        <dbReference type="SAM" id="Phobius"/>
    </source>
</evidence>
<reference evidence="3" key="1">
    <citation type="journal article" date="2020" name="bioRxiv">
        <title>A rank-normalized archaeal taxonomy based on genome phylogeny resolves widespread incomplete and uneven classifications.</title>
        <authorList>
            <person name="Rinke C."/>
            <person name="Chuvochina M."/>
            <person name="Mussig A.J."/>
            <person name="Chaumeil P.-A."/>
            <person name="Waite D.W."/>
            <person name="Whitman W.B."/>
            <person name="Parks D.H."/>
            <person name="Hugenholtz P."/>
        </authorList>
    </citation>
    <scope>NUCLEOTIDE SEQUENCE</scope>
    <source>
        <strain evidence="3">UBA8838</strain>
    </source>
</reference>
<feature type="domain" description="Zinc-ribbon" evidence="2">
    <location>
        <begin position="3"/>
        <end position="25"/>
    </location>
</feature>
<feature type="transmembrane region" description="Helical" evidence="1">
    <location>
        <begin position="147"/>
        <end position="174"/>
    </location>
</feature>
<dbReference type="AlphaFoldDB" id="A0A832TP78"/>
<dbReference type="Proteomes" id="UP000646844">
    <property type="component" value="Unassembled WGS sequence"/>
</dbReference>
<evidence type="ECO:0000259" key="2">
    <source>
        <dbReference type="Pfam" id="PF13240"/>
    </source>
</evidence>
<organism evidence="3 4">
    <name type="scientific">Sulfurisphaera tokodaii</name>
    <dbReference type="NCBI Taxonomy" id="111955"/>
    <lineage>
        <taxon>Archaea</taxon>
        <taxon>Thermoproteota</taxon>
        <taxon>Thermoprotei</taxon>
        <taxon>Sulfolobales</taxon>
        <taxon>Sulfolobaceae</taxon>
        <taxon>Sulfurisphaera</taxon>
    </lineage>
</organism>